<dbReference type="CDD" id="cd06261">
    <property type="entry name" value="TM_PBP2"/>
    <property type="match status" value="1"/>
</dbReference>
<dbReference type="NCBIfam" id="TIGR02141">
    <property type="entry name" value="modB_ABC"/>
    <property type="match status" value="1"/>
</dbReference>
<comment type="function">
    <text evidence="1 11">Part of the binding-protein-dependent transport system for molybdenum; probably responsible for the translocation of the substrate across the membrane.</text>
</comment>
<evidence type="ECO:0000256" key="10">
    <source>
        <dbReference type="RuleBase" id="RU363032"/>
    </source>
</evidence>
<evidence type="ECO:0000256" key="5">
    <source>
        <dbReference type="ARBA" id="ARBA00022475"/>
    </source>
</evidence>
<dbReference type="InterPro" id="IPR035906">
    <property type="entry name" value="MetI-like_sf"/>
</dbReference>
<dbReference type="OrthoDB" id="9795403at2"/>
<dbReference type="EMBL" id="CP063078">
    <property type="protein sequence ID" value="QOQ88026.1"/>
    <property type="molecule type" value="Genomic_DNA"/>
</dbReference>
<comment type="subcellular location">
    <subcellularLocation>
        <location evidence="2 10">Cell membrane</location>
        <topology evidence="2 10">Multi-pass membrane protein</topology>
    </subcellularLocation>
</comment>
<dbReference type="Proteomes" id="UP000594749">
    <property type="component" value="Chromosome"/>
</dbReference>
<keyword evidence="7 10" id="KW-0812">Transmembrane</keyword>
<keyword evidence="14" id="KW-1185">Reference proteome</keyword>
<evidence type="ECO:0000256" key="9">
    <source>
        <dbReference type="ARBA" id="ARBA00023136"/>
    </source>
</evidence>
<sequence>MIELFSSINFTPFYVSFKLAFITTIVLFFAVMPLAWCLSQSKSHLKPFVETLAALPLVLPPTVMGFYILFAFSKNSPLGAFLEQTFGISFVFTFSGLVFASCIYSLPFMFQPLLSGFESLNKNLLEASYLSGKSKFATLFLIVLPNIKPSILTALVITFAHTVGEFGIVLMIGGSIDGETKVASIAIYEFAELLDFKSAHVYSLIMLAMSFLVLFVVYFFNQKAKNARS</sequence>
<dbReference type="GO" id="GO:0015098">
    <property type="term" value="F:molybdate ion transmembrane transporter activity"/>
    <property type="evidence" value="ECO:0007669"/>
    <property type="project" value="UniProtKB-UniRule"/>
</dbReference>
<dbReference type="PANTHER" id="PTHR30183:SF8">
    <property type="entry name" value="MOLYBDENUM TRANSPORT SYSTEM PERMEASE"/>
    <property type="match status" value="1"/>
</dbReference>
<keyword evidence="5 11" id="KW-1003">Cell membrane</keyword>
<evidence type="ECO:0000256" key="3">
    <source>
        <dbReference type="ARBA" id="ARBA00007069"/>
    </source>
</evidence>
<feature type="transmembrane region" description="Helical" evidence="10">
    <location>
        <begin position="199"/>
        <end position="220"/>
    </location>
</feature>
<feature type="domain" description="ABC transmembrane type-1" evidence="12">
    <location>
        <begin position="13"/>
        <end position="217"/>
    </location>
</feature>
<feature type="transmembrane region" description="Helical" evidence="10">
    <location>
        <begin position="12"/>
        <end position="32"/>
    </location>
</feature>
<reference evidence="13 14" key="1">
    <citation type="submission" date="2020-10" db="EMBL/GenBank/DDBJ databases">
        <title>Campylobacter and Helicobacter PacBio genomes.</title>
        <authorList>
            <person name="Lane C."/>
        </authorList>
    </citation>
    <scope>NUCLEOTIDE SEQUENCE [LARGE SCALE GENOMIC DNA]</scope>
    <source>
        <strain evidence="13 14">2016D-0077</strain>
    </source>
</reference>
<keyword evidence="9 10" id="KW-0472">Membrane</keyword>
<comment type="similarity">
    <text evidence="3 11">Belongs to the binding-protein-dependent transport system permease family. CysTW subfamily.</text>
</comment>
<dbReference type="PROSITE" id="PS50928">
    <property type="entry name" value="ABC_TM1"/>
    <property type="match status" value="1"/>
</dbReference>
<dbReference type="InterPro" id="IPR011867">
    <property type="entry name" value="ModB_ABC"/>
</dbReference>
<keyword evidence="8 10" id="KW-1133">Transmembrane helix</keyword>
<dbReference type="PANTHER" id="PTHR30183">
    <property type="entry name" value="MOLYBDENUM TRANSPORT SYSTEM PERMEASE PROTEIN MODB"/>
    <property type="match status" value="1"/>
</dbReference>
<keyword evidence="6 11" id="KW-0500">Molybdenum</keyword>
<feature type="transmembrane region" description="Helical" evidence="10">
    <location>
        <begin position="52"/>
        <end position="73"/>
    </location>
</feature>
<evidence type="ECO:0000256" key="7">
    <source>
        <dbReference type="ARBA" id="ARBA00022692"/>
    </source>
</evidence>
<dbReference type="Gene3D" id="1.10.3720.10">
    <property type="entry name" value="MetI-like"/>
    <property type="match status" value="1"/>
</dbReference>
<dbReference type="GO" id="GO:0005886">
    <property type="term" value="C:plasma membrane"/>
    <property type="evidence" value="ECO:0007669"/>
    <property type="project" value="UniProtKB-SubCell"/>
</dbReference>
<keyword evidence="4 10" id="KW-0813">Transport</keyword>
<evidence type="ECO:0000256" key="11">
    <source>
        <dbReference type="RuleBase" id="RU365097"/>
    </source>
</evidence>
<dbReference type="AlphaFoldDB" id="A0A7M1LJN9"/>
<evidence type="ECO:0000313" key="14">
    <source>
        <dbReference type="Proteomes" id="UP000594749"/>
    </source>
</evidence>
<evidence type="ECO:0000256" key="1">
    <source>
        <dbReference type="ARBA" id="ARBA00002949"/>
    </source>
</evidence>
<gene>
    <name evidence="13" type="primary">modB</name>
    <name evidence="13" type="ORF">IMC76_04340</name>
</gene>
<dbReference type="SUPFAM" id="SSF161098">
    <property type="entry name" value="MetI-like"/>
    <property type="match status" value="1"/>
</dbReference>
<evidence type="ECO:0000256" key="8">
    <source>
        <dbReference type="ARBA" id="ARBA00022989"/>
    </source>
</evidence>
<evidence type="ECO:0000259" key="12">
    <source>
        <dbReference type="PROSITE" id="PS50928"/>
    </source>
</evidence>
<accession>A0A7M1LJN9</accession>
<name>A0A7M1LJN9_9BACT</name>
<evidence type="ECO:0000256" key="4">
    <source>
        <dbReference type="ARBA" id="ARBA00022448"/>
    </source>
</evidence>
<proteinExistence type="inferred from homology"/>
<dbReference type="InterPro" id="IPR000515">
    <property type="entry name" value="MetI-like"/>
</dbReference>
<evidence type="ECO:0000256" key="6">
    <source>
        <dbReference type="ARBA" id="ARBA00022505"/>
    </source>
</evidence>
<organism evidence="13 14">
    <name type="scientific">Campylobacter corcagiensis</name>
    <dbReference type="NCBI Taxonomy" id="1448857"/>
    <lineage>
        <taxon>Bacteria</taxon>
        <taxon>Pseudomonadati</taxon>
        <taxon>Campylobacterota</taxon>
        <taxon>Epsilonproteobacteria</taxon>
        <taxon>Campylobacterales</taxon>
        <taxon>Campylobacteraceae</taxon>
        <taxon>Campylobacter</taxon>
    </lineage>
</organism>
<comment type="caution">
    <text evidence="11">Lacks conserved residue(s) required for the propagation of feature annotation.</text>
</comment>
<protein>
    <recommendedName>
        <fullName evidence="11">Molybdenum transport system permease</fullName>
    </recommendedName>
</protein>
<evidence type="ECO:0000256" key="2">
    <source>
        <dbReference type="ARBA" id="ARBA00004651"/>
    </source>
</evidence>
<feature type="transmembrane region" description="Helical" evidence="10">
    <location>
        <begin position="85"/>
        <end position="107"/>
    </location>
</feature>
<evidence type="ECO:0000313" key="13">
    <source>
        <dbReference type="EMBL" id="QOQ88026.1"/>
    </source>
</evidence>
<dbReference type="Pfam" id="PF00528">
    <property type="entry name" value="BPD_transp_1"/>
    <property type="match status" value="1"/>
</dbReference>
<dbReference type="RefSeq" id="WP_025801923.1">
    <property type="nucleotide sequence ID" value="NZ_CP053842.1"/>
</dbReference>